<reference evidence="3" key="2">
    <citation type="submission" date="2025-09" db="UniProtKB">
        <authorList>
            <consortium name="Ensembl"/>
        </authorList>
    </citation>
    <scope>IDENTIFICATION</scope>
</reference>
<feature type="region of interest" description="Disordered" evidence="1">
    <location>
        <begin position="1"/>
        <end position="110"/>
    </location>
</feature>
<sequence>MSLSRMTEVITSVEPGTEDFGGGGAGGEQDSIFPDVHERNPKLSKRLPSIVVEPTDAAEVESGELRWPPDEGSSADVQTERRSSDKHTAAAGEEETQAQLVPIQSVDSGPAVTSEPCIVRKYGETVKQQLSHLQLLNLFEEQMEDGHNGHVCKR</sequence>
<dbReference type="Proteomes" id="UP000694383">
    <property type="component" value="Unplaced"/>
</dbReference>
<dbReference type="GeneTree" id="ENSGT00940000168728"/>
<name>A0A8C7ZA90_9TELE</name>
<evidence type="ECO:0000256" key="1">
    <source>
        <dbReference type="SAM" id="MobiDB-lite"/>
    </source>
</evidence>
<keyword evidence="4" id="KW-1185">Reference proteome</keyword>
<dbReference type="AlphaFoldDB" id="A0A8C7ZA90"/>
<evidence type="ECO:0000313" key="4">
    <source>
        <dbReference type="Proteomes" id="UP000694383"/>
    </source>
</evidence>
<reference evidence="3" key="1">
    <citation type="submission" date="2025-08" db="UniProtKB">
        <authorList>
            <consortium name="Ensembl"/>
        </authorList>
    </citation>
    <scope>IDENTIFICATION</scope>
</reference>
<dbReference type="InterPro" id="IPR042945">
    <property type="entry name" value="LBH_dom_prot"/>
</dbReference>
<dbReference type="Pfam" id="PF15317">
    <property type="entry name" value="Lbh"/>
    <property type="match status" value="1"/>
</dbReference>
<proteinExistence type="predicted"/>
<protein>
    <recommendedName>
        <fullName evidence="2">LBH domain-containing protein</fullName>
    </recommendedName>
</protein>
<dbReference type="PANTHER" id="PTHR14987:SF3">
    <property type="entry name" value="LBH DOMAIN-CONTAINING PROTEIN 2"/>
    <property type="match status" value="1"/>
</dbReference>
<evidence type="ECO:0000313" key="3">
    <source>
        <dbReference type="Ensembl" id="ENSOSIP00000037943.1"/>
    </source>
</evidence>
<dbReference type="Ensembl" id="ENSOSIT00000039997.1">
    <property type="protein sequence ID" value="ENSOSIP00000037943.1"/>
    <property type="gene ID" value="ENSOSIG00000018774.1"/>
</dbReference>
<accession>A0A8C7ZA90</accession>
<organism evidence="3 4">
    <name type="scientific">Oryzias sinensis</name>
    <name type="common">Chinese medaka</name>
    <dbReference type="NCBI Taxonomy" id="183150"/>
    <lineage>
        <taxon>Eukaryota</taxon>
        <taxon>Metazoa</taxon>
        <taxon>Chordata</taxon>
        <taxon>Craniata</taxon>
        <taxon>Vertebrata</taxon>
        <taxon>Euteleostomi</taxon>
        <taxon>Actinopterygii</taxon>
        <taxon>Neopterygii</taxon>
        <taxon>Teleostei</taxon>
        <taxon>Neoteleostei</taxon>
        <taxon>Acanthomorphata</taxon>
        <taxon>Ovalentaria</taxon>
        <taxon>Atherinomorphae</taxon>
        <taxon>Beloniformes</taxon>
        <taxon>Adrianichthyidae</taxon>
        <taxon>Oryziinae</taxon>
        <taxon>Oryzias</taxon>
    </lineage>
</organism>
<feature type="compositionally biased region" description="Basic and acidic residues" evidence="1">
    <location>
        <begin position="78"/>
        <end position="88"/>
    </location>
</feature>
<feature type="domain" description="LBH" evidence="2">
    <location>
        <begin position="27"/>
        <end position="73"/>
    </location>
</feature>
<dbReference type="InterPro" id="IPR038990">
    <property type="entry name" value="LBH_dom"/>
</dbReference>
<evidence type="ECO:0000259" key="2">
    <source>
        <dbReference type="Pfam" id="PF15317"/>
    </source>
</evidence>
<dbReference type="PANTHER" id="PTHR14987">
    <property type="entry name" value="PROTEIN LBH-RELATED"/>
    <property type="match status" value="1"/>
</dbReference>